<dbReference type="EMBL" id="JWHT01000006">
    <property type="protein sequence ID" value="KIU25577.1"/>
    <property type="molecule type" value="Genomic_DNA"/>
</dbReference>
<evidence type="ECO:0000313" key="3">
    <source>
        <dbReference type="EMBL" id="KIU25577.1"/>
    </source>
</evidence>
<reference evidence="4 5" key="1">
    <citation type="journal article" date="2015" name="Microbiology (Mosc.)">
        <title>Genomics of the Weissella cibaria species with an examination of its metabolic traits.</title>
        <authorList>
            <person name="Lynch K.M."/>
            <person name="Lucid A."/>
            <person name="Arendt E.K."/>
            <person name="Sleator R.D."/>
            <person name="Lucey B."/>
            <person name="Coffey A."/>
        </authorList>
    </citation>
    <scope>NUCLEOTIDE SEQUENCE [LARGE SCALE GENOMIC DNA]</scope>
    <source>
        <strain evidence="3 5">AB3b</strain>
        <strain evidence="2 4">MG1</strain>
    </source>
</reference>
<dbReference type="PATRIC" id="fig|137591.24.peg.187"/>
<dbReference type="Proteomes" id="UP000244870">
    <property type="component" value="Chromosome"/>
</dbReference>
<organism evidence="2 4">
    <name type="scientific">Weissella cibaria</name>
    <dbReference type="NCBI Taxonomy" id="137591"/>
    <lineage>
        <taxon>Bacteria</taxon>
        <taxon>Bacillati</taxon>
        <taxon>Bacillota</taxon>
        <taxon>Bacilli</taxon>
        <taxon>Lactobacillales</taxon>
        <taxon>Lactobacillaceae</taxon>
        <taxon>Weissella</taxon>
    </lineage>
</organism>
<gene>
    <name evidence="3" type="ORF">ab3b_00184</name>
    <name evidence="1" type="ORF">B6254_2336</name>
    <name evidence="2" type="ORF">QX99_00153</name>
</gene>
<dbReference type="RefSeq" id="WP_004560182.1">
    <property type="nucleotide sequence ID" value="NZ_CABJFA010000003.1"/>
</dbReference>
<evidence type="ECO:0000313" key="2">
    <source>
        <dbReference type="EMBL" id="KIU22649.1"/>
    </source>
</evidence>
<sequence>MSQKNKLKKLLEKKGIESINVDGTPTPVQSAKELDLIEAAKANGIM</sequence>
<keyword evidence="4" id="KW-1185">Reference proteome</keyword>
<reference evidence="1 6" key="2">
    <citation type="submission" date="2017-04" db="EMBL/GenBank/DDBJ databases">
        <title>Weissella cibaria strain m2 complete genome.</title>
        <authorList>
            <person name="Pan Q."/>
            <person name="Tan M."/>
            <person name="Yao F."/>
            <person name="Su S."/>
        </authorList>
    </citation>
    <scope>NUCLEOTIDE SEQUENCE [LARGE SCALE GENOMIC DNA]</scope>
    <source>
        <strain evidence="1 6">M2</strain>
    </source>
</reference>
<proteinExistence type="predicted"/>
<accession>A0A0D1KCN4</accession>
<name>A0A0D1KCN4_9LACO</name>
<dbReference type="EMBL" id="CP020928">
    <property type="protein sequence ID" value="AWF96682.1"/>
    <property type="molecule type" value="Genomic_DNA"/>
</dbReference>
<dbReference type="EMBL" id="JWHU01000001">
    <property type="protein sequence ID" value="KIU22649.1"/>
    <property type="molecule type" value="Genomic_DNA"/>
</dbReference>
<evidence type="ECO:0000313" key="4">
    <source>
        <dbReference type="Proteomes" id="UP000032287"/>
    </source>
</evidence>
<protein>
    <submittedName>
        <fullName evidence="2">Uncharacterized protein</fullName>
    </submittedName>
</protein>
<dbReference type="AlphaFoldDB" id="A0A0D1KCN4"/>
<evidence type="ECO:0000313" key="1">
    <source>
        <dbReference type="EMBL" id="AWF96682.1"/>
    </source>
</evidence>
<dbReference type="Proteomes" id="UP000032289">
    <property type="component" value="Unassembled WGS sequence"/>
</dbReference>
<dbReference type="Proteomes" id="UP000032287">
    <property type="component" value="Unassembled WGS sequence"/>
</dbReference>
<dbReference type="GeneID" id="57979892"/>
<evidence type="ECO:0000313" key="6">
    <source>
        <dbReference type="Proteomes" id="UP000244870"/>
    </source>
</evidence>
<evidence type="ECO:0000313" key="5">
    <source>
        <dbReference type="Proteomes" id="UP000032289"/>
    </source>
</evidence>